<evidence type="ECO:0000256" key="9">
    <source>
        <dbReference type="RuleBase" id="RU361267"/>
    </source>
</evidence>
<dbReference type="InterPro" id="IPR002123">
    <property type="entry name" value="Plipid/glycerol_acylTrfase"/>
</dbReference>
<comment type="domain">
    <text evidence="9">The HXXXXD motif is essential for acyltransferase activity and may constitute the binding site for the phosphate moiety of the glycerol-3-phosphate.</text>
</comment>
<keyword evidence="10" id="KW-0472">Membrane</keyword>
<feature type="domain" description="Phospholipid/glycerol acyltransferase" evidence="11">
    <location>
        <begin position="74"/>
        <end position="188"/>
    </location>
</feature>
<dbReference type="PROSITE" id="PS51257">
    <property type="entry name" value="PROKAR_LIPOPROTEIN"/>
    <property type="match status" value="1"/>
</dbReference>
<dbReference type="RefSeq" id="WP_021930686.1">
    <property type="nucleotide sequence ID" value="NZ_AP023322.1"/>
</dbReference>
<comment type="similarity">
    <text evidence="4 9">Belongs to the 1-acyl-sn-glycerol-3-phosphate acyltransferase family.</text>
</comment>
<dbReference type="PANTHER" id="PTHR10434:SF66">
    <property type="entry name" value="PHOSPHOLIPID_GLYCEROL ACYLTRANSFERASE DOMAIN-CONTAINING PROTEIN"/>
    <property type="match status" value="1"/>
</dbReference>
<feature type="transmembrane region" description="Helical" evidence="10">
    <location>
        <begin position="6"/>
        <end position="35"/>
    </location>
</feature>
<reference evidence="13" key="1">
    <citation type="submission" date="2020-07" db="EMBL/GenBank/DDBJ databases">
        <title>Complete genome sequencing of Coprobacter sp. strain 2CBH44.</title>
        <authorList>
            <person name="Sakamoto M."/>
            <person name="Murakami T."/>
            <person name="Mori H."/>
        </authorList>
    </citation>
    <scope>NUCLEOTIDE SEQUENCE [LARGE SCALE GENOMIC DNA]</scope>
    <source>
        <strain evidence="13">2CBH44</strain>
    </source>
</reference>
<proteinExistence type="inferred from homology"/>
<evidence type="ECO:0000256" key="4">
    <source>
        <dbReference type="ARBA" id="ARBA00008655"/>
    </source>
</evidence>
<evidence type="ECO:0000256" key="8">
    <source>
        <dbReference type="ARBA" id="ARBA00023315"/>
    </source>
</evidence>
<evidence type="ECO:0000313" key="12">
    <source>
        <dbReference type="EMBL" id="BCI62038.1"/>
    </source>
</evidence>
<dbReference type="GO" id="GO:0006654">
    <property type="term" value="P:phosphatidic acid biosynthetic process"/>
    <property type="evidence" value="ECO:0007669"/>
    <property type="project" value="TreeGrafter"/>
</dbReference>
<comment type="catalytic activity">
    <reaction evidence="1 9">
        <text>a 1-acyl-sn-glycero-3-phosphate + an acyl-CoA = a 1,2-diacyl-sn-glycero-3-phosphate + CoA</text>
        <dbReference type="Rhea" id="RHEA:19709"/>
        <dbReference type="ChEBI" id="CHEBI:57287"/>
        <dbReference type="ChEBI" id="CHEBI:57970"/>
        <dbReference type="ChEBI" id="CHEBI:58342"/>
        <dbReference type="ChEBI" id="CHEBI:58608"/>
        <dbReference type="EC" id="2.3.1.51"/>
    </reaction>
</comment>
<keyword evidence="10" id="KW-0812">Transmembrane</keyword>
<keyword evidence="9" id="KW-0594">Phospholipid biosynthesis</keyword>
<evidence type="ECO:0000256" key="6">
    <source>
        <dbReference type="ARBA" id="ARBA00016139"/>
    </source>
</evidence>
<dbReference type="KEGG" id="copr:Cop2CBH44_03910"/>
<dbReference type="NCBIfam" id="TIGR00530">
    <property type="entry name" value="AGP_acyltrn"/>
    <property type="match status" value="1"/>
</dbReference>
<dbReference type="GO" id="GO:0003841">
    <property type="term" value="F:1-acylglycerol-3-phosphate O-acyltransferase activity"/>
    <property type="evidence" value="ECO:0007669"/>
    <property type="project" value="UniProtKB-UniRule"/>
</dbReference>
<comment type="pathway">
    <text evidence="2">Phospholipid metabolism; CDP-diacylglycerol biosynthesis; CDP-diacylglycerol from sn-glycerol 3-phosphate: step 2/3.</text>
</comment>
<evidence type="ECO:0000256" key="10">
    <source>
        <dbReference type="SAM" id="Phobius"/>
    </source>
</evidence>
<keyword evidence="8 9" id="KW-0012">Acyltransferase</keyword>
<evidence type="ECO:0000256" key="1">
    <source>
        <dbReference type="ARBA" id="ARBA00001141"/>
    </source>
</evidence>
<dbReference type="SMART" id="SM00563">
    <property type="entry name" value="PlsC"/>
    <property type="match status" value="1"/>
</dbReference>
<protein>
    <recommendedName>
        <fullName evidence="6 9">1-acyl-sn-glycerol-3-phosphate acyltransferase</fullName>
        <ecNumber evidence="5 9">2.3.1.51</ecNumber>
    </recommendedName>
</protein>
<organism evidence="12 13">
    <name type="scientific">Coprobacter secundus subsp. similis</name>
    <dbReference type="NCBI Taxonomy" id="2751153"/>
    <lineage>
        <taxon>Bacteria</taxon>
        <taxon>Pseudomonadati</taxon>
        <taxon>Bacteroidota</taxon>
        <taxon>Bacteroidia</taxon>
        <taxon>Bacteroidales</taxon>
        <taxon>Barnesiellaceae</taxon>
        <taxon>Coprobacter</taxon>
    </lineage>
</organism>
<gene>
    <name evidence="12" type="ORF">Cop2CBH44_03910</name>
</gene>
<dbReference type="AlphaFoldDB" id="A0A7G1HV40"/>
<comment type="pathway">
    <text evidence="3">Lipid metabolism.</text>
</comment>
<evidence type="ECO:0000313" key="13">
    <source>
        <dbReference type="Proteomes" id="UP000594042"/>
    </source>
</evidence>
<evidence type="ECO:0000256" key="3">
    <source>
        <dbReference type="ARBA" id="ARBA00005189"/>
    </source>
</evidence>
<dbReference type="CDD" id="cd07989">
    <property type="entry name" value="LPLAT_AGPAT-like"/>
    <property type="match status" value="1"/>
</dbReference>
<dbReference type="Proteomes" id="UP000594042">
    <property type="component" value="Chromosome"/>
</dbReference>
<evidence type="ECO:0000256" key="7">
    <source>
        <dbReference type="ARBA" id="ARBA00022679"/>
    </source>
</evidence>
<evidence type="ECO:0000256" key="5">
    <source>
        <dbReference type="ARBA" id="ARBA00013211"/>
    </source>
</evidence>
<dbReference type="PANTHER" id="PTHR10434">
    <property type="entry name" value="1-ACYL-SN-GLYCEROL-3-PHOSPHATE ACYLTRANSFERASE"/>
    <property type="match status" value="1"/>
</dbReference>
<evidence type="ECO:0000259" key="11">
    <source>
        <dbReference type="SMART" id="SM00563"/>
    </source>
</evidence>
<keyword evidence="9" id="KW-1208">Phospholipid metabolism</keyword>
<keyword evidence="10" id="KW-1133">Transmembrane helix</keyword>
<keyword evidence="7 9" id="KW-0808">Transferase</keyword>
<keyword evidence="13" id="KW-1185">Reference proteome</keyword>
<keyword evidence="9" id="KW-0443">Lipid metabolism</keyword>
<dbReference type="InterPro" id="IPR004552">
    <property type="entry name" value="AGP_acyltrans"/>
</dbReference>
<sequence>MKVLFFFYQWLIALPILLVLTILTALTTIIGCFLGNGNIWGYFPGRIWSKLFCIFSMVRVEVRGRENINKNTSYVFVANHQGAYDIFLIYGYLGHNFKWMMKKSLRKIPFVGKACAAAGHIFVDRNSPKSIMETLHKAEETLKDGMSLVVFPEGSRTPDGKLHRFKKGAYQLAIDLNLPVVPLTIDGSYAVMSRNTYLITPGKMILTIHPAIYPDPQQGHDIQELMEKSYETIASALPAEAENIVKKS</sequence>
<accession>A0A7G1HV40</accession>
<evidence type="ECO:0000256" key="2">
    <source>
        <dbReference type="ARBA" id="ARBA00004728"/>
    </source>
</evidence>
<keyword evidence="9" id="KW-0444">Lipid biosynthesis</keyword>
<name>A0A7G1HV40_9BACT</name>
<dbReference type="Pfam" id="PF01553">
    <property type="entry name" value="Acyltransferase"/>
    <property type="match status" value="1"/>
</dbReference>
<dbReference type="EMBL" id="AP023322">
    <property type="protein sequence ID" value="BCI62038.1"/>
    <property type="molecule type" value="Genomic_DNA"/>
</dbReference>
<dbReference type="EC" id="2.3.1.51" evidence="5 9"/>
<dbReference type="SUPFAM" id="SSF69593">
    <property type="entry name" value="Glycerol-3-phosphate (1)-acyltransferase"/>
    <property type="match status" value="1"/>
</dbReference>
<dbReference type="GO" id="GO:0016020">
    <property type="term" value="C:membrane"/>
    <property type="evidence" value="ECO:0007669"/>
    <property type="project" value="InterPro"/>
</dbReference>